<keyword evidence="1" id="KW-0472">Membrane</keyword>
<organism evidence="3 4">
    <name type="scientific">Neorhizobium galegae</name>
    <name type="common">Rhizobium galegae</name>
    <dbReference type="NCBI Taxonomy" id="399"/>
    <lineage>
        <taxon>Bacteria</taxon>
        <taxon>Pseudomonadati</taxon>
        <taxon>Pseudomonadota</taxon>
        <taxon>Alphaproteobacteria</taxon>
        <taxon>Hyphomicrobiales</taxon>
        <taxon>Rhizobiaceae</taxon>
        <taxon>Rhizobium/Agrobacterium group</taxon>
        <taxon>Neorhizobium</taxon>
    </lineage>
</organism>
<keyword evidence="2" id="KW-0732">Signal</keyword>
<gene>
    <name evidence="3" type="ORF">F4V91_31365</name>
</gene>
<comment type="caution">
    <text evidence="3">The sequence shown here is derived from an EMBL/GenBank/DDBJ whole genome shotgun (WGS) entry which is preliminary data.</text>
</comment>
<dbReference type="EMBL" id="VZUL01000003">
    <property type="protein sequence ID" value="KAB1083919.1"/>
    <property type="molecule type" value="Genomic_DNA"/>
</dbReference>
<keyword evidence="1" id="KW-1133">Transmembrane helix</keyword>
<evidence type="ECO:0000313" key="3">
    <source>
        <dbReference type="EMBL" id="KAB1083919.1"/>
    </source>
</evidence>
<keyword evidence="1" id="KW-0812">Transmembrane</keyword>
<feature type="chain" id="PRO_5025520007" evidence="2">
    <location>
        <begin position="25"/>
        <end position="192"/>
    </location>
</feature>
<feature type="transmembrane region" description="Helical" evidence="1">
    <location>
        <begin position="141"/>
        <end position="167"/>
    </location>
</feature>
<evidence type="ECO:0000256" key="2">
    <source>
        <dbReference type="SAM" id="SignalP"/>
    </source>
</evidence>
<feature type="transmembrane region" description="Helical" evidence="1">
    <location>
        <begin position="96"/>
        <end position="129"/>
    </location>
</feature>
<dbReference type="InterPro" id="IPR007038">
    <property type="entry name" value="HupE_UreJ"/>
</dbReference>
<name>A0A6A1TPN7_NEOGA</name>
<dbReference type="AlphaFoldDB" id="A0A6A1TPN7"/>
<reference evidence="3 4" key="1">
    <citation type="submission" date="2019-09" db="EMBL/GenBank/DDBJ databases">
        <title>Genome sequencing of Ng87 strain.</title>
        <authorList>
            <person name="Karasev E.S."/>
            <person name="Andronov E."/>
        </authorList>
    </citation>
    <scope>NUCLEOTIDE SEQUENCE [LARGE SCALE GENOMIC DNA]</scope>
    <source>
        <strain evidence="3 4">Ng87</strain>
    </source>
</reference>
<feature type="signal peptide" evidence="2">
    <location>
        <begin position="1"/>
        <end position="24"/>
    </location>
</feature>
<dbReference type="Proteomes" id="UP000386575">
    <property type="component" value="Unassembled WGS sequence"/>
</dbReference>
<evidence type="ECO:0000313" key="4">
    <source>
        <dbReference type="Proteomes" id="UP000386575"/>
    </source>
</evidence>
<feature type="transmembrane region" description="Helical" evidence="1">
    <location>
        <begin position="71"/>
        <end position="90"/>
    </location>
</feature>
<dbReference type="Pfam" id="PF04955">
    <property type="entry name" value="HupE_UreJ"/>
    <property type="match status" value="1"/>
</dbReference>
<sequence>MEMKLSSKLLIALSFSAIASPALAHTGAGPADGLVAGLRHPLMGMDHLLAMLSVGVWSAAAVPNKTWAAPAAFASAMLTGAGLAFAGVGLPGVESMVAASVLALGLMIVIGARMPVLAGLGLAGLFAVFHGHAHAGEATGAVIAYAAGVLLSTAAIHMAGVGIGQFIASKPMARYALGLAVAGSGLTIFSGF</sequence>
<feature type="transmembrane region" description="Helical" evidence="1">
    <location>
        <begin position="48"/>
        <end position="64"/>
    </location>
</feature>
<feature type="transmembrane region" description="Helical" evidence="1">
    <location>
        <begin position="173"/>
        <end position="191"/>
    </location>
</feature>
<proteinExistence type="predicted"/>
<evidence type="ECO:0000256" key="1">
    <source>
        <dbReference type="SAM" id="Phobius"/>
    </source>
</evidence>
<accession>A0A6A1TPN7</accession>
<protein>
    <submittedName>
        <fullName evidence="3">HupE/UreJ family protein</fullName>
    </submittedName>
</protein>
<dbReference type="PIRSF" id="PIRSF016919">
    <property type="entry name" value="HupE_UreJ"/>
    <property type="match status" value="1"/>
</dbReference>